<evidence type="ECO:0000313" key="2">
    <source>
        <dbReference type="Proteomes" id="UP000664032"/>
    </source>
</evidence>
<organism evidence="1 2">
    <name type="scientific">Psilocybe cubensis</name>
    <name type="common">Psychedelic mushroom</name>
    <name type="synonym">Stropharia cubensis</name>
    <dbReference type="NCBI Taxonomy" id="181762"/>
    <lineage>
        <taxon>Eukaryota</taxon>
        <taxon>Fungi</taxon>
        <taxon>Dikarya</taxon>
        <taxon>Basidiomycota</taxon>
        <taxon>Agaricomycotina</taxon>
        <taxon>Agaricomycetes</taxon>
        <taxon>Agaricomycetidae</taxon>
        <taxon>Agaricales</taxon>
        <taxon>Agaricineae</taxon>
        <taxon>Strophariaceae</taxon>
        <taxon>Psilocybe</taxon>
    </lineage>
</organism>
<dbReference type="Proteomes" id="UP000664032">
    <property type="component" value="Unassembled WGS sequence"/>
</dbReference>
<name>A0ACB8GSD5_PSICU</name>
<keyword evidence="2" id="KW-1185">Reference proteome</keyword>
<sequence length="209" mass="23029">MPPTRSKTEYERRPTLPSIHTLNLPMLSGSGSARPLTPPNVQHENYDQSNNSHKFVPRHSRNFSTSSSTTNDSREASPVLQHARNFSTSSTATNESRNFSPVPFDPSANPRNPFASGKPVRVRACSIDEADAIFLVKSHSSLVPARSGPPFSEPHILLFGNTIQQFRNGSITIAKGTRVHPYRVVRRPSPSNGRVPSVVIHPIAPPRRL</sequence>
<proteinExistence type="predicted"/>
<comment type="caution">
    <text evidence="1">The sequence shown here is derived from an EMBL/GenBank/DDBJ whole genome shotgun (WGS) entry which is preliminary data.</text>
</comment>
<gene>
    <name evidence="1" type="ORF">JR316_0008833</name>
</gene>
<dbReference type="EMBL" id="JAFIQS020000008">
    <property type="protein sequence ID" value="KAH9478379.1"/>
    <property type="molecule type" value="Genomic_DNA"/>
</dbReference>
<protein>
    <submittedName>
        <fullName evidence="1">Uncharacterized protein</fullName>
    </submittedName>
</protein>
<accession>A0ACB8GSD5</accession>
<reference evidence="1" key="1">
    <citation type="submission" date="2021-10" db="EMBL/GenBank/DDBJ databases">
        <title>Psilocybe cubensis genome.</title>
        <authorList>
            <person name="Mckernan K.J."/>
            <person name="Crawford S."/>
            <person name="Trippe A."/>
            <person name="Kane L.T."/>
            <person name="Mclaughlin S."/>
        </authorList>
    </citation>
    <scope>NUCLEOTIDE SEQUENCE</scope>
    <source>
        <strain evidence="1">MGC-MH-2018</strain>
    </source>
</reference>
<evidence type="ECO:0000313" key="1">
    <source>
        <dbReference type="EMBL" id="KAH9478379.1"/>
    </source>
</evidence>